<keyword evidence="1" id="KW-0378">Hydrolase</keyword>
<dbReference type="InterPro" id="IPR011108">
    <property type="entry name" value="RMMBL"/>
</dbReference>
<dbReference type="PANTHER" id="PTHR11203:SF37">
    <property type="entry name" value="INTEGRATOR COMPLEX SUBUNIT 11"/>
    <property type="match status" value="1"/>
</dbReference>
<dbReference type="SMART" id="SM00849">
    <property type="entry name" value="Lactamase_B"/>
    <property type="match status" value="1"/>
</dbReference>
<dbReference type="Proteomes" id="UP000632222">
    <property type="component" value="Unassembled WGS sequence"/>
</dbReference>
<name>A0ABQ2D6M4_9DEIO</name>
<dbReference type="Pfam" id="PF10996">
    <property type="entry name" value="Beta-Casp"/>
    <property type="match status" value="1"/>
</dbReference>
<comment type="caution">
    <text evidence="4">The sequence shown here is derived from an EMBL/GenBank/DDBJ whole genome shotgun (WGS) entry which is preliminary data.</text>
</comment>
<protein>
    <recommendedName>
        <fullName evidence="6">MBL fold metallo-hydrolase</fullName>
    </recommendedName>
</protein>
<dbReference type="EMBL" id="BMOD01000018">
    <property type="protein sequence ID" value="GGJ47952.1"/>
    <property type="molecule type" value="Genomic_DNA"/>
</dbReference>
<dbReference type="PANTHER" id="PTHR11203">
    <property type="entry name" value="CLEAVAGE AND POLYADENYLATION SPECIFICITY FACTOR FAMILY MEMBER"/>
    <property type="match status" value="1"/>
</dbReference>
<dbReference type="Gene3D" id="3.60.15.10">
    <property type="entry name" value="Ribonuclease Z/Hydroxyacylglutathione hydrolase-like"/>
    <property type="match status" value="1"/>
</dbReference>
<dbReference type="InterPro" id="IPR036866">
    <property type="entry name" value="RibonucZ/Hydroxyglut_hydro"/>
</dbReference>
<evidence type="ECO:0000259" key="2">
    <source>
        <dbReference type="SMART" id="SM00849"/>
    </source>
</evidence>
<dbReference type="InterPro" id="IPR022712">
    <property type="entry name" value="Beta_Casp"/>
</dbReference>
<feature type="domain" description="Metallo-beta-lactamase" evidence="2">
    <location>
        <begin position="13"/>
        <end position="217"/>
    </location>
</feature>
<organism evidence="4 5">
    <name type="scientific">Deinococcus roseus</name>
    <dbReference type="NCBI Taxonomy" id="392414"/>
    <lineage>
        <taxon>Bacteria</taxon>
        <taxon>Thermotogati</taxon>
        <taxon>Deinococcota</taxon>
        <taxon>Deinococci</taxon>
        <taxon>Deinococcales</taxon>
        <taxon>Deinococcaceae</taxon>
        <taxon>Deinococcus</taxon>
    </lineage>
</organism>
<dbReference type="Pfam" id="PF07521">
    <property type="entry name" value="RMMBL"/>
    <property type="match status" value="1"/>
</dbReference>
<keyword evidence="5" id="KW-1185">Reference proteome</keyword>
<evidence type="ECO:0000313" key="5">
    <source>
        <dbReference type="Proteomes" id="UP000632222"/>
    </source>
</evidence>
<accession>A0ABQ2D6M4</accession>
<dbReference type="Pfam" id="PF00753">
    <property type="entry name" value="Lactamase_B"/>
    <property type="match status" value="1"/>
</dbReference>
<evidence type="ECO:0000313" key="4">
    <source>
        <dbReference type="EMBL" id="GGJ47952.1"/>
    </source>
</evidence>
<reference evidence="5" key="1">
    <citation type="journal article" date="2019" name="Int. J. Syst. Evol. Microbiol.">
        <title>The Global Catalogue of Microorganisms (GCM) 10K type strain sequencing project: providing services to taxonomists for standard genome sequencing and annotation.</title>
        <authorList>
            <consortium name="The Broad Institute Genomics Platform"/>
            <consortium name="The Broad Institute Genome Sequencing Center for Infectious Disease"/>
            <person name="Wu L."/>
            <person name="Ma J."/>
        </authorList>
    </citation>
    <scope>NUCLEOTIDE SEQUENCE [LARGE SCALE GENOMIC DNA]</scope>
    <source>
        <strain evidence="5">JCM 14370</strain>
    </source>
</reference>
<dbReference type="InterPro" id="IPR001279">
    <property type="entry name" value="Metallo-B-lactamas"/>
</dbReference>
<evidence type="ECO:0008006" key="6">
    <source>
        <dbReference type="Google" id="ProtNLM"/>
    </source>
</evidence>
<dbReference type="Gene3D" id="3.40.50.10890">
    <property type="match status" value="1"/>
</dbReference>
<dbReference type="InterPro" id="IPR050698">
    <property type="entry name" value="MBL"/>
</dbReference>
<dbReference type="SUPFAM" id="SSF56281">
    <property type="entry name" value="Metallo-hydrolase/oxidoreductase"/>
    <property type="match status" value="1"/>
</dbReference>
<sequence>MEFLGLGGTDEVGASCYLYRLPEANLLIDAGLRPGMQGDASLPYLKLLQEKENTPTCMVLSHAHLDHVAALPVVTSMFRDLPVYCTAPTARILQEVLFDTLKITRSTGEMIFDSKMMKRALERIRVVQYFQHVTEHGFGFMLVPSGHLLGAASVAIECSAGKIFHTGDFSNVATVTTNAAYRPPQPIQQHVVVSESTYGDTNLPGRKEQVRNFVGGINETLRGGGKVLIPSFALGRAQEMVSILLSHMANNLLPTAPIYLDGMARSMTQVYEDLLPELPEALQNQVKNARLQPFLRSPVALVEDERHRESIIASRERSVIITSSGMLQAGPSPMYARGLLGDEKNGLFIVGYQDAESPGRRLLELQQGGEVMLPVGPKGGGKTAFEPVAAYCRVERFYLSAHADRMGIISQLTSYPSDKVILTHGEANARHALADHLKKEREVHLPKAGEVVEVLKAAPHLKRTSIVIPRKAVSANQTSETGGATTDAPRETRVKKFKEEVQGVFDAETNTLTLHFKDLKDPNFFPTGTYRVEGVRGSVTRVQITERWRGPKQVPAADSLSAMIARLSPYPVTLQEVINRGFSGSKLLAQKWLKQRMAEGTFVRLKRGVYTLSSESRQS</sequence>
<evidence type="ECO:0000256" key="1">
    <source>
        <dbReference type="ARBA" id="ARBA00022801"/>
    </source>
</evidence>
<dbReference type="SMART" id="SM01027">
    <property type="entry name" value="Beta-Casp"/>
    <property type="match status" value="1"/>
</dbReference>
<gene>
    <name evidence="4" type="ORF">GCM10008938_37460</name>
</gene>
<feature type="domain" description="Beta-Casp" evidence="3">
    <location>
        <begin position="237"/>
        <end position="362"/>
    </location>
</feature>
<evidence type="ECO:0000259" key="3">
    <source>
        <dbReference type="SMART" id="SM01027"/>
    </source>
</evidence>
<proteinExistence type="predicted"/>
<dbReference type="RefSeq" id="WP_189005306.1">
    <property type="nucleotide sequence ID" value="NZ_BMOD01000018.1"/>
</dbReference>